<dbReference type="EMBL" id="FP929065">
    <property type="protein sequence ID" value="CBX91178.1"/>
    <property type="molecule type" value="Genomic_DNA"/>
</dbReference>
<sequence>MSSRLVISTPEPTPKDITQSVMYFWESPERGQNHEKVDVEPVIYKKMRV</sequence>
<proteinExistence type="predicted"/>
<dbReference type="AlphaFoldDB" id="E4ZI35"/>
<organism evidence="2">
    <name type="scientific">Leptosphaeria maculans (strain JN3 / isolate v23.1.3 / race Av1-4-5-6-7-8)</name>
    <name type="common">Blackleg fungus</name>
    <name type="synonym">Phoma lingam</name>
    <dbReference type="NCBI Taxonomy" id="985895"/>
    <lineage>
        <taxon>Eukaryota</taxon>
        <taxon>Fungi</taxon>
        <taxon>Dikarya</taxon>
        <taxon>Ascomycota</taxon>
        <taxon>Pezizomycotina</taxon>
        <taxon>Dothideomycetes</taxon>
        <taxon>Pleosporomycetidae</taxon>
        <taxon>Pleosporales</taxon>
        <taxon>Pleosporineae</taxon>
        <taxon>Leptosphaeriaceae</taxon>
        <taxon>Plenodomus</taxon>
        <taxon>Plenodomus lingam/Leptosphaeria maculans species complex</taxon>
    </lineage>
</organism>
<dbReference type="HOGENOM" id="CLU_3143351_0_0_1"/>
<evidence type="ECO:0000313" key="2">
    <source>
        <dbReference type="Proteomes" id="UP000002668"/>
    </source>
</evidence>
<dbReference type="InParanoid" id="E4ZI35"/>
<evidence type="ECO:0000313" key="1">
    <source>
        <dbReference type="EMBL" id="CBX91178.1"/>
    </source>
</evidence>
<dbReference type="VEuPathDB" id="FungiDB:LEMA_uP062120.1"/>
<gene>
    <name evidence="1" type="ORF">LEMA_uP062120.1</name>
</gene>
<name>E4ZI35_LEPMJ</name>
<reference evidence="2" key="1">
    <citation type="journal article" date="2011" name="Nat. Commun.">
        <title>Effector diversification within compartments of the Leptosphaeria maculans genome affected by Repeat-Induced Point mutations.</title>
        <authorList>
            <person name="Rouxel T."/>
            <person name="Grandaubert J."/>
            <person name="Hane J.K."/>
            <person name="Hoede C."/>
            <person name="van de Wouw A.P."/>
            <person name="Couloux A."/>
            <person name="Dominguez V."/>
            <person name="Anthouard V."/>
            <person name="Bally P."/>
            <person name="Bourras S."/>
            <person name="Cozijnsen A.J."/>
            <person name="Ciuffetti L.M."/>
            <person name="Degrave A."/>
            <person name="Dilmaghani A."/>
            <person name="Duret L."/>
            <person name="Fudal I."/>
            <person name="Goodwin S.B."/>
            <person name="Gout L."/>
            <person name="Glaser N."/>
            <person name="Linglin J."/>
            <person name="Kema G.H.J."/>
            <person name="Lapalu N."/>
            <person name="Lawrence C.B."/>
            <person name="May K."/>
            <person name="Meyer M."/>
            <person name="Ollivier B."/>
            <person name="Poulain J."/>
            <person name="Schoch C.L."/>
            <person name="Simon A."/>
            <person name="Spatafora J.W."/>
            <person name="Stachowiak A."/>
            <person name="Turgeon B.G."/>
            <person name="Tyler B.M."/>
            <person name="Vincent D."/>
            <person name="Weissenbach J."/>
            <person name="Amselem J."/>
            <person name="Quesneville H."/>
            <person name="Oliver R.P."/>
            <person name="Wincker P."/>
            <person name="Balesdent M.-H."/>
            <person name="Howlett B.J."/>
        </authorList>
    </citation>
    <scope>NUCLEOTIDE SEQUENCE [LARGE SCALE GENOMIC DNA]</scope>
    <source>
        <strain evidence="2">JN3 / isolate v23.1.3 / race Av1-4-5-6-7-8</strain>
    </source>
</reference>
<accession>E4ZI35</accession>
<dbReference type="Proteomes" id="UP000002668">
    <property type="component" value="Genome"/>
</dbReference>
<keyword evidence="2" id="KW-1185">Reference proteome</keyword>
<protein>
    <submittedName>
        <fullName evidence="1">Predicted protein</fullName>
    </submittedName>
</protein>